<comment type="caution">
    <text evidence="2">The sequence shown here is derived from an EMBL/GenBank/DDBJ whole genome shotgun (WGS) entry which is preliminary data.</text>
</comment>
<reference evidence="2" key="2">
    <citation type="journal article" date="2019" name="Genome Biol. Evol.">
        <title>Day and night: Metabolic profiles and evolutionary relationships of six axenic non-marine cyanobacteria.</title>
        <authorList>
            <person name="Will S.E."/>
            <person name="Henke P."/>
            <person name="Boedeker C."/>
            <person name="Huang S."/>
            <person name="Brinkmann H."/>
            <person name="Rohde M."/>
            <person name="Jarek M."/>
            <person name="Friedl T."/>
            <person name="Seufert S."/>
            <person name="Schumacher M."/>
            <person name="Overmann J."/>
            <person name="Neumann-Schaal M."/>
            <person name="Petersen J."/>
        </authorList>
    </citation>
    <scope>NUCLEOTIDE SEQUENCE [LARGE SCALE GENOMIC DNA]</scope>
    <source>
        <strain evidence="2">PCC 7102</strain>
    </source>
</reference>
<dbReference type="AlphaFoldDB" id="A0A3S1AI83"/>
<sequence length="278" mass="31495">MDSLFRNSRRKLSQGLIFWREVGQGSNVIFLHGSWNEGSQWVPVMESLSHDYHCLAPDLLGFGESEIPDIHYSIDVQVESLAEFLLALKLERVYLVGDTLGAWIAASYALKYPERVLGLILVSPEGVATSSTDKRLKQMKNILQRSELVFALLKLIRPIAKMLGKEIKVQEEWRLRLIMEQYPTACELLFQRQLPEVRAELLENRLAFLVVPVLILQGGKDTQEAIAMSNTYAELIPGASINTIAHGEQNLPHFCSSAVTEQIRDFIKTRKVSWAVFN</sequence>
<dbReference type="PRINTS" id="PR00111">
    <property type="entry name" value="ABHYDROLASE"/>
</dbReference>
<protein>
    <recommendedName>
        <fullName evidence="1">AB hydrolase-1 domain-containing protein</fullName>
    </recommendedName>
</protein>
<reference evidence="2" key="1">
    <citation type="submission" date="2018-12" db="EMBL/GenBank/DDBJ databases">
        <authorList>
            <person name="Will S."/>
            <person name="Neumann-Schaal M."/>
            <person name="Henke P."/>
        </authorList>
    </citation>
    <scope>NUCLEOTIDE SEQUENCE</scope>
    <source>
        <strain evidence="2">PCC 7102</strain>
    </source>
</reference>
<dbReference type="InterPro" id="IPR000073">
    <property type="entry name" value="AB_hydrolase_1"/>
</dbReference>
<gene>
    <name evidence="2" type="ORF">DSM106972_069100</name>
</gene>
<dbReference type="EMBL" id="RSCL01000020">
    <property type="protein sequence ID" value="RUT01359.1"/>
    <property type="molecule type" value="Genomic_DNA"/>
</dbReference>
<dbReference type="InterPro" id="IPR050266">
    <property type="entry name" value="AB_hydrolase_sf"/>
</dbReference>
<dbReference type="InterPro" id="IPR029058">
    <property type="entry name" value="AB_hydrolase_fold"/>
</dbReference>
<dbReference type="Proteomes" id="UP000271624">
    <property type="component" value="Unassembled WGS sequence"/>
</dbReference>
<keyword evidence="3" id="KW-1185">Reference proteome</keyword>
<dbReference type="RefSeq" id="WP_127085043.1">
    <property type="nucleotide sequence ID" value="NZ_RSCL01000020.1"/>
</dbReference>
<organism evidence="2 3">
    <name type="scientific">Dulcicalothrix desertica PCC 7102</name>
    <dbReference type="NCBI Taxonomy" id="232991"/>
    <lineage>
        <taxon>Bacteria</taxon>
        <taxon>Bacillati</taxon>
        <taxon>Cyanobacteriota</taxon>
        <taxon>Cyanophyceae</taxon>
        <taxon>Nostocales</taxon>
        <taxon>Calotrichaceae</taxon>
        <taxon>Dulcicalothrix</taxon>
    </lineage>
</organism>
<dbReference type="Gene3D" id="3.40.50.1820">
    <property type="entry name" value="alpha/beta hydrolase"/>
    <property type="match status" value="1"/>
</dbReference>
<dbReference type="SUPFAM" id="SSF53474">
    <property type="entry name" value="alpha/beta-Hydrolases"/>
    <property type="match status" value="1"/>
</dbReference>
<evidence type="ECO:0000313" key="3">
    <source>
        <dbReference type="Proteomes" id="UP000271624"/>
    </source>
</evidence>
<dbReference type="Pfam" id="PF00561">
    <property type="entry name" value="Abhydrolase_1"/>
    <property type="match status" value="1"/>
</dbReference>
<evidence type="ECO:0000259" key="1">
    <source>
        <dbReference type="Pfam" id="PF00561"/>
    </source>
</evidence>
<evidence type="ECO:0000313" key="2">
    <source>
        <dbReference type="EMBL" id="RUT01359.1"/>
    </source>
</evidence>
<dbReference type="OrthoDB" id="9808398at2"/>
<dbReference type="PANTHER" id="PTHR43798">
    <property type="entry name" value="MONOACYLGLYCEROL LIPASE"/>
    <property type="match status" value="1"/>
</dbReference>
<proteinExistence type="predicted"/>
<name>A0A3S1AI83_9CYAN</name>
<accession>A0A3S1AI83</accession>
<feature type="domain" description="AB hydrolase-1" evidence="1">
    <location>
        <begin position="28"/>
        <end position="239"/>
    </location>
</feature>